<reference evidence="3 4" key="1">
    <citation type="submission" date="2024-09" db="EMBL/GenBank/DDBJ databases">
        <title>Aeromonas strains Genome sequencing and assembly.</title>
        <authorList>
            <person name="Hu X."/>
            <person name="Tang B."/>
        </authorList>
    </citation>
    <scope>NUCLEOTIDE SEQUENCE [LARGE SCALE GENOMIC DNA]</scope>
    <source>
        <strain evidence="3 4">NB23SCDHY001</strain>
    </source>
</reference>
<comment type="similarity">
    <text evidence="1">Belongs to the universal stress protein A family.</text>
</comment>
<dbReference type="EMBL" id="JBGXBU010000002">
    <property type="protein sequence ID" value="MFM4893063.1"/>
    <property type="molecule type" value="Genomic_DNA"/>
</dbReference>
<organism evidence="3 4">
    <name type="scientific">Aeromonas bivalvium</name>
    <dbReference type="NCBI Taxonomy" id="440079"/>
    <lineage>
        <taxon>Bacteria</taxon>
        <taxon>Pseudomonadati</taxon>
        <taxon>Pseudomonadota</taxon>
        <taxon>Gammaproteobacteria</taxon>
        <taxon>Aeromonadales</taxon>
        <taxon>Aeromonadaceae</taxon>
        <taxon>Aeromonas</taxon>
    </lineage>
</organism>
<evidence type="ECO:0000313" key="4">
    <source>
        <dbReference type="Proteomes" id="UP001630969"/>
    </source>
</evidence>
<proteinExistence type="inferred from homology"/>
<dbReference type="RefSeq" id="WP_408789610.1">
    <property type="nucleotide sequence ID" value="NZ_JBGXBU010000002.1"/>
</dbReference>
<protein>
    <submittedName>
        <fullName evidence="3">Universal stress protein</fullName>
    </submittedName>
</protein>
<dbReference type="Proteomes" id="UP001630969">
    <property type="component" value="Unassembled WGS sequence"/>
</dbReference>
<dbReference type="Gene3D" id="3.40.50.12370">
    <property type="match status" value="1"/>
</dbReference>
<dbReference type="InterPro" id="IPR006016">
    <property type="entry name" value="UspA"/>
</dbReference>
<dbReference type="PANTHER" id="PTHR46268:SF15">
    <property type="entry name" value="UNIVERSAL STRESS PROTEIN HP_0031"/>
    <property type="match status" value="1"/>
</dbReference>
<comment type="caution">
    <text evidence="3">The sequence shown here is derived from an EMBL/GenBank/DDBJ whole genome shotgun (WGS) entry which is preliminary data.</text>
</comment>
<name>A0ABW9GS75_9GAMM</name>
<accession>A0ABW9GS75</accession>
<dbReference type="Pfam" id="PF00582">
    <property type="entry name" value="Usp"/>
    <property type="match status" value="2"/>
</dbReference>
<dbReference type="CDD" id="cd00293">
    <property type="entry name" value="USP-like"/>
    <property type="match status" value="2"/>
</dbReference>
<evidence type="ECO:0000256" key="1">
    <source>
        <dbReference type="ARBA" id="ARBA00008791"/>
    </source>
</evidence>
<dbReference type="PANTHER" id="PTHR46268">
    <property type="entry name" value="STRESS RESPONSE PROTEIN NHAX"/>
    <property type="match status" value="1"/>
</dbReference>
<gene>
    <name evidence="3" type="ORF">ACEUDJ_09335</name>
</gene>
<dbReference type="SUPFAM" id="SSF52402">
    <property type="entry name" value="Adenine nucleotide alpha hydrolases-like"/>
    <property type="match status" value="2"/>
</dbReference>
<dbReference type="GeneID" id="97220300"/>
<feature type="domain" description="UspA" evidence="2">
    <location>
        <begin position="2"/>
        <end position="156"/>
    </location>
</feature>
<dbReference type="PRINTS" id="PR01438">
    <property type="entry name" value="UNVRSLSTRESS"/>
</dbReference>
<sequence>MTNIVACIDGSPAQAAVCDAAAWASTGTALPITLLHVLERNEFEGESDLSGAIGLGSREHLLKELAERDHQRSRLAQEQGRLLLESAKDYLTESGVTEVETQQRRGQLVEAVQALSPGIPMMILGKQGTTHVRDHALLGSHIESAIRTLDNPIMVVQPGFEAPSRFLFAYDGSQSANKVLALVASSPLLTGLACDLVMVGEPSDEHERQLVQARQVLESAGFEVNDRLLQGEVAPRICQHAAEGGLTLIVMGAYGHSRLRQFIVGSTTTAILATTSAAVLLLK</sequence>
<evidence type="ECO:0000259" key="2">
    <source>
        <dbReference type="Pfam" id="PF00582"/>
    </source>
</evidence>
<feature type="domain" description="UspA" evidence="2">
    <location>
        <begin position="206"/>
        <end position="283"/>
    </location>
</feature>
<dbReference type="InterPro" id="IPR006015">
    <property type="entry name" value="Universal_stress_UspA"/>
</dbReference>
<keyword evidence="4" id="KW-1185">Reference proteome</keyword>
<evidence type="ECO:0000313" key="3">
    <source>
        <dbReference type="EMBL" id="MFM4893063.1"/>
    </source>
</evidence>